<evidence type="ECO:0000256" key="7">
    <source>
        <dbReference type="SAM" id="Phobius"/>
    </source>
</evidence>
<evidence type="ECO:0000256" key="1">
    <source>
        <dbReference type="ARBA" id="ARBA00009986"/>
    </source>
</evidence>
<feature type="transmembrane region" description="Helical" evidence="7">
    <location>
        <begin position="316"/>
        <end position="336"/>
    </location>
</feature>
<keyword evidence="10" id="KW-1185">Reference proteome</keyword>
<feature type="domain" description="Aldehyde dehydrogenase" evidence="8">
    <location>
        <begin position="22"/>
        <end position="281"/>
    </location>
</feature>
<evidence type="ECO:0000259" key="8">
    <source>
        <dbReference type="Pfam" id="PF00171"/>
    </source>
</evidence>
<evidence type="ECO:0000256" key="5">
    <source>
        <dbReference type="PROSITE-ProRule" id="PRU10007"/>
    </source>
</evidence>
<dbReference type="InterPro" id="IPR029510">
    <property type="entry name" value="Ald_DH_CS_GLU"/>
</dbReference>
<dbReference type="Gene3D" id="3.40.605.10">
    <property type="entry name" value="Aldehyde Dehydrogenase, Chain A, domain 1"/>
    <property type="match status" value="1"/>
</dbReference>
<keyword evidence="2 6" id="KW-0560">Oxidoreductase</keyword>
<dbReference type="PROSITE" id="PS00687">
    <property type="entry name" value="ALDEHYDE_DEHYDR_GLU"/>
    <property type="match status" value="1"/>
</dbReference>
<dbReference type="FunFam" id="3.40.605.10:FF:000029">
    <property type="entry name" value="Aldehyde dehydrogenase, mitochondrial"/>
    <property type="match status" value="1"/>
</dbReference>
<organism evidence="9 10">
    <name type="scientific">Dibothriocephalus latus</name>
    <name type="common">Fish tapeworm</name>
    <name type="synonym">Diphyllobothrium latum</name>
    <dbReference type="NCBI Taxonomy" id="60516"/>
    <lineage>
        <taxon>Eukaryota</taxon>
        <taxon>Metazoa</taxon>
        <taxon>Spiralia</taxon>
        <taxon>Lophotrochozoa</taxon>
        <taxon>Platyhelminthes</taxon>
        <taxon>Cestoda</taxon>
        <taxon>Eucestoda</taxon>
        <taxon>Diphyllobothriidea</taxon>
        <taxon>Diphyllobothriidae</taxon>
        <taxon>Dibothriocephalus</taxon>
    </lineage>
</organism>
<evidence type="ECO:0000256" key="2">
    <source>
        <dbReference type="ARBA" id="ARBA00023002"/>
    </source>
</evidence>
<evidence type="ECO:0000256" key="6">
    <source>
        <dbReference type="RuleBase" id="RU003345"/>
    </source>
</evidence>
<dbReference type="InterPro" id="IPR015590">
    <property type="entry name" value="Aldehyde_DH_dom"/>
</dbReference>
<evidence type="ECO:0000313" key="9">
    <source>
        <dbReference type="EMBL" id="VDN09454.1"/>
    </source>
</evidence>
<dbReference type="InterPro" id="IPR016161">
    <property type="entry name" value="Ald_DH/histidinol_DH"/>
</dbReference>
<evidence type="ECO:0000313" key="10">
    <source>
        <dbReference type="Proteomes" id="UP000281553"/>
    </source>
</evidence>
<dbReference type="Proteomes" id="UP000281553">
    <property type="component" value="Unassembled WGS sequence"/>
</dbReference>
<feature type="active site" evidence="5">
    <location>
        <position position="262"/>
    </location>
</feature>
<dbReference type="AlphaFoldDB" id="A0A3P7KY13"/>
<name>A0A3P7KY13_DIBLA</name>
<dbReference type="Pfam" id="PF00171">
    <property type="entry name" value="Aldedh"/>
    <property type="match status" value="1"/>
</dbReference>
<evidence type="ECO:0000256" key="4">
    <source>
        <dbReference type="ARBA" id="ARBA00024226"/>
    </source>
</evidence>
<dbReference type="GO" id="GO:0004029">
    <property type="term" value="F:aldehyde dehydrogenase (NAD+) activity"/>
    <property type="evidence" value="ECO:0007669"/>
    <property type="project" value="UniProtKB-EC"/>
</dbReference>
<keyword evidence="7" id="KW-0472">Membrane</keyword>
<reference evidence="9 10" key="1">
    <citation type="submission" date="2018-11" db="EMBL/GenBank/DDBJ databases">
        <authorList>
            <consortium name="Pathogen Informatics"/>
        </authorList>
    </citation>
    <scope>NUCLEOTIDE SEQUENCE [LARGE SCALE GENOMIC DNA]</scope>
</reference>
<dbReference type="EC" id="1.2.1.3" evidence="4"/>
<accession>A0A3P7KY13</accession>
<sequence>MAESDEGAEDKTNPDIFINNEWHPSVSGKTFPTVNPSTGKKICDVAAGDKADVDKAVAAAKSAFAFGSEWRRMDASARGALLNRLADLIERDREYIASLETLDNGKTFKEAYEVDLALVIKCFRYYAGWANKYHGKTIPIDGDYISFTRQEPVGVCGQIIPWNFPLLMQAWKFAPALAMGNTVVMKTAEQTPLTANYVANLTKEAGFPAGVVNIVPGLGATAGAALTLHPDVDKIAFTGSTEIGQLVAQNANKVNTKRITLELGGKSPVLVFKDADSKSFAFSFIRYFSFLSLPDLLCHASIIFPSFPIIYFKELLFYMFFLHYYSIYFPPFCSFFSQRARPIFPAVTRFSVCEPSLASQVCGATEFG</sequence>
<dbReference type="EMBL" id="UYRU01047094">
    <property type="protein sequence ID" value="VDN09454.1"/>
    <property type="molecule type" value="Genomic_DNA"/>
</dbReference>
<dbReference type="SUPFAM" id="SSF53720">
    <property type="entry name" value="ALDH-like"/>
    <property type="match status" value="1"/>
</dbReference>
<dbReference type="OrthoDB" id="310895at2759"/>
<dbReference type="InterPro" id="IPR016162">
    <property type="entry name" value="Ald_DH_N"/>
</dbReference>
<gene>
    <name evidence="9" type="ORF">DILT_LOCUS5285</name>
</gene>
<keyword evidence="3" id="KW-0520">NAD</keyword>
<evidence type="ECO:0000256" key="3">
    <source>
        <dbReference type="ARBA" id="ARBA00023027"/>
    </source>
</evidence>
<dbReference type="PANTHER" id="PTHR11699">
    <property type="entry name" value="ALDEHYDE DEHYDROGENASE-RELATED"/>
    <property type="match status" value="1"/>
</dbReference>
<protein>
    <recommendedName>
        <fullName evidence="4">aldehyde dehydrogenase (NAD(+))</fullName>
        <ecNumber evidence="4">1.2.1.3</ecNumber>
    </recommendedName>
</protein>
<keyword evidence="7" id="KW-1133">Transmembrane helix</keyword>
<proteinExistence type="inferred from homology"/>
<keyword evidence="7" id="KW-0812">Transmembrane</keyword>
<comment type="similarity">
    <text evidence="1 6">Belongs to the aldehyde dehydrogenase family.</text>
</comment>